<evidence type="ECO:0000259" key="2">
    <source>
        <dbReference type="Pfam" id="PF02861"/>
    </source>
</evidence>
<organism evidence="3 4">
    <name type="scientific">Asanoa hainanensis</name>
    <dbReference type="NCBI Taxonomy" id="560556"/>
    <lineage>
        <taxon>Bacteria</taxon>
        <taxon>Bacillati</taxon>
        <taxon>Actinomycetota</taxon>
        <taxon>Actinomycetes</taxon>
        <taxon>Micromonosporales</taxon>
        <taxon>Micromonosporaceae</taxon>
        <taxon>Asanoa</taxon>
    </lineage>
</organism>
<evidence type="ECO:0000313" key="3">
    <source>
        <dbReference type="EMBL" id="SNT53294.1"/>
    </source>
</evidence>
<accession>A0A239NFV8</accession>
<dbReference type="SUPFAM" id="SSF81923">
    <property type="entry name" value="Double Clp-N motif"/>
    <property type="match status" value="1"/>
</dbReference>
<dbReference type="Gene3D" id="1.10.1780.10">
    <property type="entry name" value="Clp, N-terminal domain"/>
    <property type="match status" value="2"/>
</dbReference>
<feature type="region of interest" description="Disordered" evidence="1">
    <location>
        <begin position="84"/>
        <end position="138"/>
    </location>
</feature>
<protein>
    <submittedName>
        <fullName evidence="3">Clp amino terminal domain-containing protein, pathogenicity island component</fullName>
    </submittedName>
</protein>
<feature type="compositionally biased region" description="Low complexity" evidence="1">
    <location>
        <begin position="120"/>
        <end position="130"/>
    </location>
</feature>
<feature type="domain" description="Clp R" evidence="2">
    <location>
        <begin position="388"/>
        <end position="450"/>
    </location>
</feature>
<dbReference type="EMBL" id="FZPH01000008">
    <property type="protein sequence ID" value="SNT53294.1"/>
    <property type="molecule type" value="Genomic_DNA"/>
</dbReference>
<dbReference type="RefSeq" id="WP_089251514.1">
    <property type="nucleotide sequence ID" value="NZ_FZPH01000008.1"/>
</dbReference>
<feature type="compositionally biased region" description="Basic residues" evidence="1">
    <location>
        <begin position="102"/>
        <end position="112"/>
    </location>
</feature>
<sequence>MTSDRWVGVGAGLASVLRSSYETAILRGGSPADTIDLLAHAVVPAPPAYVPERLMAGLREAAPGRHAATLRRSRGEFDRTVAVGRHDAAPPGGSGEFDRTVARSRRGAARRRGGGELDRTVGVGRTVGAPRRGRGRRELDRAVADAEVDATLREAEWQVRRVAGLPAVPVRESQVEPWSRRPLWTPAARAVVAGTLAEARDRGVAFAGRSHLLLAMLRLPDCAGARYLAPDAASRAAMIAAVAGDPRVDRTAKPYPEPEEIGLTDGRGLLARLGRAMARFVRFDPPLAAATHDIKAQAVRLDHGVAGAVHALLAMLRMDAAIAATGMRLPPPMIAPNQGAALLRAAGVDPHALAAALADAAAPPHPSPELVAEQVKNLRRGDPFLADELDQARKRAGELSLRHQHESTGTTHYLLALLEARSVGPALERCGVDAADLSARTEAQLGAVPRAWQ</sequence>
<gene>
    <name evidence="3" type="ORF">SAMN05421812_108240</name>
</gene>
<evidence type="ECO:0000313" key="4">
    <source>
        <dbReference type="Proteomes" id="UP000198362"/>
    </source>
</evidence>
<dbReference type="AlphaFoldDB" id="A0A239NFV8"/>
<dbReference type="Proteomes" id="UP000198362">
    <property type="component" value="Unassembled WGS sequence"/>
</dbReference>
<keyword evidence="4" id="KW-1185">Reference proteome</keyword>
<reference evidence="3 4" key="1">
    <citation type="submission" date="2017-06" db="EMBL/GenBank/DDBJ databases">
        <authorList>
            <person name="Kim H.J."/>
            <person name="Triplett B.A."/>
        </authorList>
    </citation>
    <scope>NUCLEOTIDE SEQUENCE [LARGE SCALE GENOMIC DNA]</scope>
    <source>
        <strain evidence="3 4">CGMCC 4.5593</strain>
    </source>
</reference>
<dbReference type="Pfam" id="PF02861">
    <property type="entry name" value="Clp_N"/>
    <property type="match status" value="1"/>
</dbReference>
<evidence type="ECO:0000256" key="1">
    <source>
        <dbReference type="SAM" id="MobiDB-lite"/>
    </source>
</evidence>
<proteinExistence type="predicted"/>
<dbReference type="OrthoDB" id="3333597at2"/>
<dbReference type="InterPro" id="IPR004176">
    <property type="entry name" value="Clp_R_N"/>
</dbReference>
<dbReference type="InterPro" id="IPR036628">
    <property type="entry name" value="Clp_N_dom_sf"/>
</dbReference>
<name>A0A239NFV8_9ACTN</name>